<dbReference type="InterPro" id="IPR008969">
    <property type="entry name" value="CarboxyPept-like_regulatory"/>
</dbReference>
<accession>A0A7Y0A714</accession>
<proteinExistence type="predicted"/>
<keyword evidence="2" id="KW-1185">Reference proteome</keyword>
<dbReference type="SUPFAM" id="SSF49464">
    <property type="entry name" value="Carboxypeptidase regulatory domain-like"/>
    <property type="match status" value="1"/>
</dbReference>
<protein>
    <submittedName>
        <fullName evidence="1">Carboxypeptidase regulatory-like domain-containing protein</fullName>
    </submittedName>
</protein>
<evidence type="ECO:0000313" key="1">
    <source>
        <dbReference type="EMBL" id="NML57869.1"/>
    </source>
</evidence>
<comment type="caution">
    <text evidence="1">The sequence shown here is derived from an EMBL/GenBank/DDBJ whole genome shotgun (WGS) entry which is preliminary data.</text>
</comment>
<gene>
    <name evidence="1" type="ORF">HHL20_10985</name>
</gene>
<name>A0A7Y0A714_9FLAO</name>
<dbReference type="RefSeq" id="WP_169231261.1">
    <property type="nucleotide sequence ID" value="NZ_JABBGF010000002.1"/>
</dbReference>
<keyword evidence="1" id="KW-0378">Hydrolase</keyword>
<keyword evidence="1" id="KW-0121">Carboxypeptidase</keyword>
<sequence length="262" mass="29652">MRIKVLIFILFPFLHIFSQSTVEGSITDEDGVALPAVTIINISSQKKAYTSSDGSFSIGAAPDDELRFIRSGYERSSIQAKYLVDKKTNIKLIRIAEPIEEVEIANLTGDIRKDSRAVAKVDKGKIVEDAVGLPQPKGKMRETPAEIKQVLVPILLGNLNIQGLYDLVSGDARRMKRQYKYDDLQEDIAWIRERVEDDYFMKEGIPKERISEFIEFSFSDKPQTRAFVRAKNLTGTLSRMEESLPVFVKRLKESTSENTSAR</sequence>
<keyword evidence="1" id="KW-0645">Protease</keyword>
<dbReference type="AlphaFoldDB" id="A0A7Y0A714"/>
<evidence type="ECO:0000313" key="2">
    <source>
        <dbReference type="Proteomes" id="UP000552615"/>
    </source>
</evidence>
<dbReference type="EMBL" id="JABBGF010000002">
    <property type="protein sequence ID" value="NML57869.1"/>
    <property type="molecule type" value="Genomic_DNA"/>
</dbReference>
<organism evidence="1 2">
    <name type="scientific">Chryseobacterium cheonjiense</name>
    <dbReference type="NCBI Taxonomy" id="2728845"/>
    <lineage>
        <taxon>Bacteria</taxon>
        <taxon>Pseudomonadati</taxon>
        <taxon>Bacteroidota</taxon>
        <taxon>Flavobacteriia</taxon>
        <taxon>Flavobacteriales</taxon>
        <taxon>Weeksellaceae</taxon>
        <taxon>Chryseobacterium group</taxon>
        <taxon>Chryseobacterium</taxon>
    </lineage>
</organism>
<reference evidence="1 2" key="1">
    <citation type="submission" date="2020-04" db="EMBL/GenBank/DDBJ databases">
        <title>Chryseobacterium sp. RJ-7-14 sp. nov., isolated from Jeju soil.</title>
        <authorList>
            <person name="Dahal R.H."/>
            <person name="Chaudhary D.K."/>
        </authorList>
    </citation>
    <scope>NUCLEOTIDE SEQUENCE [LARGE SCALE GENOMIC DNA]</scope>
    <source>
        <strain evidence="1 2">RJ-7-14</strain>
    </source>
</reference>
<dbReference type="Proteomes" id="UP000552615">
    <property type="component" value="Unassembled WGS sequence"/>
</dbReference>
<dbReference type="GO" id="GO:0004180">
    <property type="term" value="F:carboxypeptidase activity"/>
    <property type="evidence" value="ECO:0007669"/>
    <property type="project" value="UniProtKB-KW"/>
</dbReference>